<gene>
    <name evidence="1" type="ORF">EYS42_03230</name>
</gene>
<name>A0A4Q9H2J2_9BURK</name>
<evidence type="ECO:0000313" key="2">
    <source>
        <dbReference type="Proteomes" id="UP000292120"/>
    </source>
</evidence>
<keyword evidence="2" id="KW-1185">Reference proteome</keyword>
<reference evidence="1 2" key="1">
    <citation type="submission" date="2019-02" db="EMBL/GenBank/DDBJ databases">
        <title>Aquabacterium sp. strain KMB7.</title>
        <authorList>
            <person name="Chen W.-M."/>
        </authorList>
    </citation>
    <scope>NUCLEOTIDE SEQUENCE [LARGE SCALE GENOMIC DNA]</scope>
    <source>
        <strain evidence="1 2">KMB7</strain>
    </source>
</reference>
<dbReference type="AlphaFoldDB" id="A0A4Q9H2J2"/>
<organism evidence="1 2">
    <name type="scientific">Aquabacterium lacunae</name>
    <dbReference type="NCBI Taxonomy" id="2528630"/>
    <lineage>
        <taxon>Bacteria</taxon>
        <taxon>Pseudomonadati</taxon>
        <taxon>Pseudomonadota</taxon>
        <taxon>Betaproteobacteria</taxon>
        <taxon>Burkholderiales</taxon>
        <taxon>Aquabacterium</taxon>
    </lineage>
</organism>
<comment type="caution">
    <text evidence="1">The sequence shown here is derived from an EMBL/GenBank/DDBJ whole genome shotgun (WGS) entry which is preliminary data.</text>
</comment>
<accession>A0A4Q9H2J2</accession>
<dbReference type="RefSeq" id="WP_130966389.1">
    <property type="nucleotide sequence ID" value="NZ_SIXI01000001.1"/>
</dbReference>
<proteinExistence type="predicted"/>
<dbReference type="Proteomes" id="UP000292120">
    <property type="component" value="Unassembled WGS sequence"/>
</dbReference>
<dbReference type="EMBL" id="SIXI01000001">
    <property type="protein sequence ID" value="TBO34439.1"/>
    <property type="molecule type" value="Genomic_DNA"/>
</dbReference>
<protein>
    <submittedName>
        <fullName evidence="1">Uncharacterized protein</fullName>
    </submittedName>
</protein>
<evidence type="ECO:0000313" key="1">
    <source>
        <dbReference type="EMBL" id="TBO34439.1"/>
    </source>
</evidence>
<sequence>MLPIIGDIRQIAAWEWFSHHSLDYSRAKTPPPDDIQSLPGSKKTISECRHESRLQPCSMLGSQVSFTRAPRTTSLAWTF</sequence>